<feature type="compositionally biased region" description="Basic and acidic residues" evidence="4">
    <location>
        <begin position="22"/>
        <end position="50"/>
    </location>
</feature>
<feature type="compositionally biased region" description="Basic and acidic residues" evidence="4">
    <location>
        <begin position="381"/>
        <end position="400"/>
    </location>
</feature>
<feature type="coiled-coil region" evidence="3">
    <location>
        <begin position="155"/>
        <end position="189"/>
    </location>
</feature>
<organism evidence="6 7">
    <name type="scientific">Symbiodinium natans</name>
    <dbReference type="NCBI Taxonomy" id="878477"/>
    <lineage>
        <taxon>Eukaryota</taxon>
        <taxon>Sar</taxon>
        <taxon>Alveolata</taxon>
        <taxon>Dinophyceae</taxon>
        <taxon>Suessiales</taxon>
        <taxon>Symbiodiniaceae</taxon>
        <taxon>Symbiodinium</taxon>
    </lineage>
</organism>
<accession>A0A812THN5</accession>
<feature type="region of interest" description="Disordered" evidence="4">
    <location>
        <begin position="607"/>
        <end position="636"/>
    </location>
</feature>
<evidence type="ECO:0000256" key="3">
    <source>
        <dbReference type="SAM" id="Coils"/>
    </source>
</evidence>
<protein>
    <submittedName>
        <fullName evidence="6">EphA protein</fullName>
    </submittedName>
</protein>
<evidence type="ECO:0000256" key="4">
    <source>
        <dbReference type="SAM" id="MobiDB-lite"/>
    </source>
</evidence>
<dbReference type="GO" id="GO:0016787">
    <property type="term" value="F:hydrolase activity"/>
    <property type="evidence" value="ECO:0007669"/>
    <property type="project" value="UniProtKB-KW"/>
</dbReference>
<dbReference type="PRINTS" id="PR00412">
    <property type="entry name" value="EPOXHYDRLASE"/>
</dbReference>
<feature type="compositionally biased region" description="Pro residues" evidence="4">
    <location>
        <begin position="627"/>
        <end position="636"/>
    </location>
</feature>
<keyword evidence="7" id="KW-1185">Reference proteome</keyword>
<dbReference type="Gene3D" id="3.40.50.1820">
    <property type="entry name" value="alpha/beta hydrolase"/>
    <property type="match status" value="1"/>
</dbReference>
<dbReference type="Proteomes" id="UP000604046">
    <property type="component" value="Unassembled WGS sequence"/>
</dbReference>
<dbReference type="Pfam" id="PF00561">
    <property type="entry name" value="Abhydrolase_1"/>
    <property type="match status" value="1"/>
</dbReference>
<dbReference type="OrthoDB" id="7130006at2759"/>
<evidence type="ECO:0000256" key="1">
    <source>
        <dbReference type="ARBA" id="ARBA00022801"/>
    </source>
</evidence>
<feature type="region of interest" description="Disordered" evidence="4">
    <location>
        <begin position="316"/>
        <end position="402"/>
    </location>
</feature>
<dbReference type="InterPro" id="IPR000639">
    <property type="entry name" value="Epox_hydrolase-like"/>
</dbReference>
<evidence type="ECO:0000259" key="5">
    <source>
        <dbReference type="Pfam" id="PF00561"/>
    </source>
</evidence>
<keyword evidence="1" id="KW-0378">Hydrolase</keyword>
<feature type="domain" description="AB hydrolase-1" evidence="5">
    <location>
        <begin position="423"/>
        <end position="530"/>
    </location>
</feature>
<dbReference type="SUPFAM" id="SSF53474">
    <property type="entry name" value="alpha/beta-Hydrolases"/>
    <property type="match status" value="1"/>
</dbReference>
<evidence type="ECO:0000256" key="2">
    <source>
        <dbReference type="ARBA" id="ARBA00038334"/>
    </source>
</evidence>
<comment type="caution">
    <text evidence="6">The sequence shown here is derived from an EMBL/GenBank/DDBJ whole genome shotgun (WGS) entry which is preliminary data.</text>
</comment>
<sequence length="761" mass="83809">MSESKAAAVALKAAVEKVQPEVDAVKRKHQDEAKQAEEKLREERKQKHEQTVALHKIAISTQIEKERLEAGLVDKSRPKVACYKKVFANVKELQQELKDLEVSGTANRKSQGILQHTLRALESRAAKAESDAKGKVLFGEEEQDVKDFKPSSQVLKKQEKSVEQEEQFQVQLESEVQSLRADLEAKASREAGSLGAQLRREAEEVGQAAASVEHRIAGWKERAEAVRQWLAEVVPVAKSAAQIVSAAEFIKACQVPEPAHTYGACLRAVAKQVISLEGQAENVARGASSPREGDLTQQLQRLKSTLKALGELRTTFPDLPDVRSSPNAAKGRRRLYGREEEEEDDAEAKPGSGNGSRRPSTNGPPPLPLSAAAEGGDEETDTPREAWASRDPGTRGKTDHLPASIQVNRLRLRVAEQGDPANPLVLLIHGWPECWFSWRWQLPALAKAGYYAVAPDMPGYGGSDSPKEVARYDSKQIGQDMLALLEALGKPCYALVGHDWGALHVWLLGSMHPEAFPRLCAMSVPPNLLLSKRPPVANLTSMHGDYFNYIAYHNEYKRYGETWPVDDPTAVSGPADQEYDSDPENFLLRCYLSGAWGTSQVKAIPFEAGRNKDPKRASGGFLDRLPQPRPGAPLPSWLPRPALDRFVDEFRKSGFRGGVNYYRCLDRSWTQAQESLKKTGRKVLQPLLFIAGELDMVIETNGGMEGSTAALRRACADLRGVVYIPDCGHWNTQEKPHETNAALLGFLAATKDLSPGATSRL</sequence>
<dbReference type="InterPro" id="IPR029058">
    <property type="entry name" value="AB_hydrolase_fold"/>
</dbReference>
<dbReference type="EMBL" id="CAJNDS010002564">
    <property type="protein sequence ID" value="CAE7527141.1"/>
    <property type="molecule type" value="Genomic_DNA"/>
</dbReference>
<dbReference type="InterPro" id="IPR000073">
    <property type="entry name" value="AB_hydrolase_1"/>
</dbReference>
<feature type="region of interest" description="Disordered" evidence="4">
    <location>
        <begin position="22"/>
        <end position="51"/>
    </location>
</feature>
<name>A0A812THN5_9DINO</name>
<proteinExistence type="inferred from homology"/>
<comment type="similarity">
    <text evidence="2">Belongs to the AB hydrolase superfamily. Epoxide hydrolase family.</text>
</comment>
<dbReference type="PANTHER" id="PTHR43329">
    <property type="entry name" value="EPOXIDE HYDROLASE"/>
    <property type="match status" value="1"/>
</dbReference>
<evidence type="ECO:0000313" key="7">
    <source>
        <dbReference type="Proteomes" id="UP000604046"/>
    </source>
</evidence>
<reference evidence="6" key="1">
    <citation type="submission" date="2021-02" db="EMBL/GenBank/DDBJ databases">
        <authorList>
            <person name="Dougan E. K."/>
            <person name="Rhodes N."/>
            <person name="Thang M."/>
            <person name="Chan C."/>
        </authorList>
    </citation>
    <scope>NUCLEOTIDE SEQUENCE</scope>
</reference>
<evidence type="ECO:0000313" key="6">
    <source>
        <dbReference type="EMBL" id="CAE7527141.1"/>
    </source>
</evidence>
<dbReference type="AlphaFoldDB" id="A0A812THN5"/>
<gene>
    <name evidence="6" type="primary">ephA</name>
    <name evidence="6" type="ORF">SNAT2548_LOCUS29515</name>
</gene>
<keyword evidence="3" id="KW-0175">Coiled coil</keyword>